<dbReference type="PROSITE" id="PS50294">
    <property type="entry name" value="WD_REPEATS_REGION"/>
    <property type="match status" value="2"/>
</dbReference>
<keyword evidence="1" id="KW-0853">WD repeat</keyword>
<evidence type="ECO:0000256" key="1">
    <source>
        <dbReference type="PROSITE-ProRule" id="PRU00221"/>
    </source>
</evidence>
<dbReference type="SMART" id="SM00320">
    <property type="entry name" value="WD40"/>
    <property type="match status" value="4"/>
</dbReference>
<organism evidence="4 5">
    <name type="scientific">Hypsibius exemplaris</name>
    <name type="common">Freshwater tardigrade</name>
    <dbReference type="NCBI Taxonomy" id="2072580"/>
    <lineage>
        <taxon>Eukaryota</taxon>
        <taxon>Metazoa</taxon>
        <taxon>Ecdysozoa</taxon>
        <taxon>Tardigrada</taxon>
        <taxon>Eutardigrada</taxon>
        <taxon>Parachela</taxon>
        <taxon>Hypsibioidea</taxon>
        <taxon>Hypsibiidae</taxon>
        <taxon>Hypsibius</taxon>
    </lineage>
</organism>
<feature type="repeat" description="WD" evidence="1">
    <location>
        <begin position="351"/>
        <end position="383"/>
    </location>
</feature>
<dbReference type="InterPro" id="IPR011047">
    <property type="entry name" value="Quinoprotein_ADH-like_sf"/>
</dbReference>
<gene>
    <name evidence="4" type="ORF">BV898_11755</name>
</gene>
<feature type="repeat" description="WD" evidence="1">
    <location>
        <begin position="474"/>
        <end position="515"/>
    </location>
</feature>
<keyword evidence="5" id="KW-1185">Reference proteome</keyword>
<keyword evidence="4" id="KW-0966">Cell projection</keyword>
<dbReference type="PANTHER" id="PTHR32215">
    <property type="entry name" value="CILIA- AND FLAGELLA-ASSOCIATED PROTEIN 57"/>
    <property type="match status" value="1"/>
</dbReference>
<feature type="compositionally biased region" description="Basic and acidic residues" evidence="3">
    <location>
        <begin position="1271"/>
        <end position="1284"/>
    </location>
</feature>
<dbReference type="OrthoDB" id="10251741at2759"/>
<name>A0A1W0WFV7_HYPEX</name>
<feature type="coiled-coil region" evidence="2">
    <location>
        <begin position="871"/>
        <end position="996"/>
    </location>
</feature>
<feature type="region of interest" description="Disordered" evidence="3">
    <location>
        <begin position="1257"/>
        <end position="1291"/>
    </location>
</feature>
<dbReference type="Proteomes" id="UP000192578">
    <property type="component" value="Unassembled WGS sequence"/>
</dbReference>
<dbReference type="PANTHER" id="PTHR32215:SF0">
    <property type="entry name" value="CILIA- AND FLAGELLA-ASSOCIATED PROTEIN 57"/>
    <property type="match status" value="1"/>
</dbReference>
<accession>A0A1W0WFV7</accession>
<dbReference type="InterPro" id="IPR052993">
    <property type="entry name" value="CFA-57"/>
</dbReference>
<dbReference type="InterPro" id="IPR015943">
    <property type="entry name" value="WD40/YVTN_repeat-like_dom_sf"/>
</dbReference>
<protein>
    <submittedName>
        <fullName evidence="4">Cilia- and flagella-associated protein 57</fullName>
    </submittedName>
</protein>
<proteinExistence type="predicted"/>
<dbReference type="EMBL" id="MTYJ01000111">
    <property type="protein sequence ID" value="OQV14086.1"/>
    <property type="molecule type" value="Genomic_DNA"/>
</dbReference>
<evidence type="ECO:0000313" key="5">
    <source>
        <dbReference type="Proteomes" id="UP000192578"/>
    </source>
</evidence>
<sequence>MTVDLHLHHVYGIRNDLSSILFFVDEASVVYPAGSNIILHNFQNNSQKFIPLSENGNSLTAMAVARGQFLAYAERTDPYGAIMVYDLAALRKKRTMITNEVASDKYIALDFADSGKQIIGVGGPPEYNLIYWWWEKTRILGAAKVGQEVRHVRVCPKDANRVAVCGPSIVRVFRLEDSQLRPEPKGGAKVNEYFDFVAMAWVNELRMLLGTSQGQIIIWEDGSLIADVLDPAATLSLHAMKLFRKQDAAISIDNILVHSNGFICTGGAGTLKNFEIAADGGYIFHKDMKILIEDKTLEYGILDEQQILDMTLSPAGDVVAVATDKRQIFSAKLKELKRTKEDYYKMKPLFYFLHYNRVHCVDICVRKPLIVTCAADRTIRIWNFFNRDCEIWKKFPEEPHSVAIHPNGFYLLSGFTDKLKMMHILHDDIKTVRDVPIRGCREVKFAQGGHLFAAANGAIIQIYTTIQFDNTMNLKGHTSRIRCILWSHDDTRIFSSSQDGSLFEWDLLHGEIIHEVTLRGSIFISLAAAPDGETVYGITSDGTLKEITNGTFSRDIKSPLGVLTSVNLSHAGHCLIFGTTEGKLLTLAFPLLTELSRLESSDLVWMETSAHQKDITKAILSHDSQLLITASSDGNVFVWKVVEGEVARILRRDKPSPYSDEILMEKKDLEKKNAHIIDLTTKTEEIQLENEYQKRAKDSLFSEKIKDITESFTKEIDLLKVKNEKQTMEKDCEAQQHQQDMTIMVAKFNHDLLEQERITNQKLLLEYEKYAELIIEKEKQESEFREQLQDVSASKEDAIERLTVHYETKIESLHSILDKTQKEFADYMKEHDEVRHMIEEDADMEIIDIRARYETAIFELKESNMRLKGENELMKKKSNNLLKDIDDHKAEVMKYQADLAKQMTVTKGLEKEIESWKKELKEREENVQDKEKRIHELKKKNQELEKFKFVLDFKIKELRKQIEPKDNEISEQSKQIKELERKIEDLDGKISNLKSEIHTQKTTLDFTRRDREVLGVRLKERDTFVRRFQGDMELAMEKITDPADLRSAFLRICEKYVRSSGKQVTSAEVDDSSVRELALIKETEKLRNNIADVKTQYQRKTTVLSSKLWKMMQQNSGLIEEINIFRQDITALRTRLALLDTVVQGTNPRRKDDYAKIQALLKDVEVARMEELSKAGVIELYRHELRRLHLLLILMREVIHNDCSPGVVELVAKLQDVQLPPVVGPSKIDTISSLVAEKMNHCMEDLAVKYPEVLIPSPIRKSHHRPPNSKPGEKTDGEKTDGKTKKVAFPPPELKAMVPVKQLQFLKNLIDPAAVLLSGPTTTVTVDTAASTTQLISAPQTAATSSPGTDPSVPAAP</sequence>
<reference evidence="5" key="1">
    <citation type="submission" date="2017-01" db="EMBL/GenBank/DDBJ databases">
        <title>Comparative genomics of anhydrobiosis in the tardigrade Hypsibius dujardini.</title>
        <authorList>
            <person name="Yoshida Y."/>
            <person name="Koutsovoulos G."/>
            <person name="Laetsch D."/>
            <person name="Stevens L."/>
            <person name="Kumar S."/>
            <person name="Horikawa D."/>
            <person name="Ishino K."/>
            <person name="Komine S."/>
            <person name="Tomita M."/>
            <person name="Blaxter M."/>
            <person name="Arakawa K."/>
        </authorList>
    </citation>
    <scope>NUCLEOTIDE SEQUENCE [LARGE SCALE GENOMIC DNA]</scope>
    <source>
        <strain evidence="5">Z151</strain>
    </source>
</reference>
<dbReference type="InterPro" id="IPR036322">
    <property type="entry name" value="WD40_repeat_dom_sf"/>
</dbReference>
<keyword evidence="2" id="KW-0175">Coiled coil</keyword>
<dbReference type="Gene3D" id="1.10.287.1490">
    <property type="match status" value="1"/>
</dbReference>
<feature type="region of interest" description="Disordered" evidence="3">
    <location>
        <begin position="1336"/>
        <end position="1357"/>
    </location>
</feature>
<dbReference type="SUPFAM" id="SSF50978">
    <property type="entry name" value="WD40 repeat-like"/>
    <property type="match status" value="1"/>
</dbReference>
<feature type="coiled-coil region" evidence="2">
    <location>
        <begin position="718"/>
        <end position="790"/>
    </location>
</feature>
<dbReference type="InterPro" id="IPR001680">
    <property type="entry name" value="WD40_rpt"/>
</dbReference>
<evidence type="ECO:0000256" key="3">
    <source>
        <dbReference type="SAM" id="MobiDB-lite"/>
    </source>
</evidence>
<comment type="caution">
    <text evidence="4">The sequence shown here is derived from an EMBL/GenBank/DDBJ whole genome shotgun (WGS) entry which is preliminary data.</text>
</comment>
<keyword evidence="4" id="KW-0969">Cilium</keyword>
<evidence type="ECO:0000313" key="4">
    <source>
        <dbReference type="EMBL" id="OQV14086.1"/>
    </source>
</evidence>
<dbReference type="Gene3D" id="2.130.10.10">
    <property type="entry name" value="YVTN repeat-like/Quinoprotein amine dehydrogenase"/>
    <property type="match status" value="2"/>
</dbReference>
<evidence type="ECO:0000256" key="2">
    <source>
        <dbReference type="SAM" id="Coils"/>
    </source>
</evidence>
<dbReference type="PROSITE" id="PS50082">
    <property type="entry name" value="WD_REPEATS_2"/>
    <property type="match status" value="3"/>
</dbReference>
<keyword evidence="4" id="KW-0282">Flagellum</keyword>
<dbReference type="SUPFAM" id="SSF50998">
    <property type="entry name" value="Quinoprotein alcohol dehydrogenase-like"/>
    <property type="match status" value="1"/>
</dbReference>
<feature type="repeat" description="WD" evidence="1">
    <location>
        <begin position="608"/>
        <end position="649"/>
    </location>
</feature>
<feature type="compositionally biased region" description="Polar residues" evidence="3">
    <location>
        <begin position="1336"/>
        <end position="1349"/>
    </location>
</feature>
<dbReference type="Pfam" id="PF00400">
    <property type="entry name" value="WD40"/>
    <property type="match status" value="3"/>
</dbReference>